<keyword evidence="1" id="KW-0472">Membrane</keyword>
<reference evidence="2 3" key="1">
    <citation type="submission" date="2020-02" db="EMBL/GenBank/DDBJ databases">
        <title>Sequencing the genomes of 1000 actinobacteria strains.</title>
        <authorList>
            <person name="Klenk H.-P."/>
        </authorList>
    </citation>
    <scope>NUCLEOTIDE SEQUENCE [LARGE SCALE GENOMIC DNA]</scope>
    <source>
        <strain evidence="2 3">DSM 27960</strain>
    </source>
</reference>
<dbReference type="Proteomes" id="UP000541033">
    <property type="component" value="Unassembled WGS sequence"/>
</dbReference>
<feature type="transmembrane region" description="Helical" evidence="1">
    <location>
        <begin position="108"/>
        <end position="126"/>
    </location>
</feature>
<keyword evidence="1" id="KW-1133">Transmembrane helix</keyword>
<dbReference type="GO" id="GO:0005886">
    <property type="term" value="C:plasma membrane"/>
    <property type="evidence" value="ECO:0007669"/>
    <property type="project" value="TreeGrafter"/>
</dbReference>
<proteinExistence type="predicted"/>
<sequence length="218" mass="23193">MSDSAAQFAQSVRTGVKAIWWLYLLRGIFAVIFGIVALSWPGLVTNVLAYIIGFYLILDGIFLIGGAISQRKDLPGWGWTLAQGALTTLAGIFIVILPAWAAALVGGFLIWTLIIWSVVAGIYGVVASLKSRSINPRWGWSLVSNILTIVLSIVVAAIAIADPSFAIHALVWIAGFWALVLGIGLVIIAFRVRKEVKALGDGLAEAALRSNGTIPPAV</sequence>
<feature type="transmembrane region" description="Helical" evidence="1">
    <location>
        <begin position="47"/>
        <end position="68"/>
    </location>
</feature>
<evidence type="ECO:0000256" key="1">
    <source>
        <dbReference type="SAM" id="Phobius"/>
    </source>
</evidence>
<organism evidence="2 3">
    <name type="scientific">Lysinibacter cavernae</name>
    <dbReference type="NCBI Taxonomy" id="1640652"/>
    <lineage>
        <taxon>Bacteria</taxon>
        <taxon>Bacillati</taxon>
        <taxon>Actinomycetota</taxon>
        <taxon>Actinomycetes</taxon>
        <taxon>Micrococcales</taxon>
        <taxon>Microbacteriaceae</taxon>
        <taxon>Lysinibacter</taxon>
    </lineage>
</organism>
<comment type="caution">
    <text evidence="2">The sequence shown here is derived from an EMBL/GenBank/DDBJ whole genome shotgun (WGS) entry which is preliminary data.</text>
</comment>
<dbReference type="InterPro" id="IPR052712">
    <property type="entry name" value="Acid_resist_chaperone_HdeD"/>
</dbReference>
<feature type="transmembrane region" description="Helical" evidence="1">
    <location>
        <begin position="138"/>
        <end position="161"/>
    </location>
</feature>
<accession>A0A7X5QYC0</accession>
<dbReference type="RefSeq" id="WP_167146523.1">
    <property type="nucleotide sequence ID" value="NZ_JAAMOX010000001.1"/>
</dbReference>
<keyword evidence="1" id="KW-0812">Transmembrane</keyword>
<dbReference type="Pfam" id="PF03729">
    <property type="entry name" value="DUF308"/>
    <property type="match status" value="2"/>
</dbReference>
<gene>
    <name evidence="2" type="ORF">FHX76_000111</name>
</gene>
<dbReference type="AlphaFoldDB" id="A0A7X5QYC0"/>
<feature type="transmembrane region" description="Helical" evidence="1">
    <location>
        <begin position="167"/>
        <end position="190"/>
    </location>
</feature>
<dbReference type="InterPro" id="IPR005325">
    <property type="entry name" value="DUF308_memb"/>
</dbReference>
<evidence type="ECO:0000313" key="2">
    <source>
        <dbReference type="EMBL" id="NIH52243.1"/>
    </source>
</evidence>
<dbReference type="EMBL" id="JAAMOX010000001">
    <property type="protein sequence ID" value="NIH52243.1"/>
    <property type="molecule type" value="Genomic_DNA"/>
</dbReference>
<feature type="transmembrane region" description="Helical" evidence="1">
    <location>
        <begin position="80"/>
        <end position="102"/>
    </location>
</feature>
<keyword evidence="3" id="KW-1185">Reference proteome</keyword>
<dbReference type="PANTHER" id="PTHR34989:SF1">
    <property type="entry name" value="PROTEIN HDED"/>
    <property type="match status" value="1"/>
</dbReference>
<dbReference type="PANTHER" id="PTHR34989">
    <property type="entry name" value="PROTEIN HDED"/>
    <property type="match status" value="1"/>
</dbReference>
<evidence type="ECO:0000313" key="3">
    <source>
        <dbReference type="Proteomes" id="UP000541033"/>
    </source>
</evidence>
<feature type="transmembrane region" description="Helical" evidence="1">
    <location>
        <begin position="20"/>
        <end position="41"/>
    </location>
</feature>
<protein>
    <submittedName>
        <fullName evidence="2">Uncharacterized membrane protein HdeD (DUF308 family)</fullName>
    </submittedName>
</protein>
<name>A0A7X5QYC0_9MICO</name>